<comment type="caution">
    <text evidence="1">The sequence shown here is derived from an EMBL/GenBank/DDBJ whole genome shotgun (WGS) entry which is preliminary data.</text>
</comment>
<protein>
    <recommendedName>
        <fullName evidence="3">Phage tail protein</fullName>
    </recommendedName>
</protein>
<evidence type="ECO:0008006" key="3">
    <source>
        <dbReference type="Google" id="ProtNLM"/>
    </source>
</evidence>
<dbReference type="Pfam" id="PF05489">
    <property type="entry name" value="Phage_tail_X"/>
    <property type="match status" value="1"/>
</dbReference>
<evidence type="ECO:0000313" key="2">
    <source>
        <dbReference type="Proteomes" id="UP000003790"/>
    </source>
</evidence>
<organism evidence="1 2">
    <name type="scientific">Pseudomonas chlororaphis O6</name>
    <dbReference type="NCBI Taxonomy" id="1037915"/>
    <lineage>
        <taxon>Bacteria</taxon>
        <taxon>Pseudomonadati</taxon>
        <taxon>Pseudomonadota</taxon>
        <taxon>Gammaproteobacteria</taxon>
        <taxon>Pseudomonadales</taxon>
        <taxon>Pseudomonadaceae</taxon>
        <taxon>Pseudomonas</taxon>
    </lineage>
</organism>
<dbReference type="Proteomes" id="UP000003790">
    <property type="component" value="Chromosome"/>
</dbReference>
<gene>
    <name evidence="1" type="ORF">PchlO6_1539</name>
</gene>
<sequence>MLQENPGLADEPQPYRTGVVIVLPDLAAPSIETIELWG</sequence>
<evidence type="ECO:0000313" key="1">
    <source>
        <dbReference type="EMBL" id="EIM13995.1"/>
    </source>
</evidence>
<dbReference type="AlphaFoldDB" id="A0AB33WLP6"/>
<name>A0AB33WLP6_9PSED</name>
<dbReference type="EMBL" id="AHOT01000027">
    <property type="protein sequence ID" value="EIM13995.1"/>
    <property type="molecule type" value="Genomic_DNA"/>
</dbReference>
<reference evidence="1 2" key="1">
    <citation type="journal article" date="2012" name="PLoS Genet.">
        <title>Comparative Genomics of Plant-Associated Pseudomonas spp.: Insights into Diversity and Inheritance of Traits Involved in Multitrophic Interactions.</title>
        <authorList>
            <person name="Loper J.E."/>
            <person name="Hassan K.A."/>
            <person name="Mavrodi D.V."/>
            <person name="Davis E.W.II."/>
            <person name="Lim C.K."/>
            <person name="Shaffer B.T."/>
            <person name="Elbourne L.D."/>
            <person name="Stockwell V.O."/>
            <person name="Hartney S.L."/>
            <person name="Breakwell K."/>
            <person name="Henkels M.D."/>
            <person name="Tetu S.G."/>
            <person name="Rangel L.I."/>
            <person name="Kidarsa T.A."/>
            <person name="Wilson N.L."/>
            <person name="van de Mortel J.E."/>
            <person name="Song C."/>
            <person name="Blumhagen R."/>
            <person name="Radune D."/>
            <person name="Hostetler J.B."/>
            <person name="Brinkac L.M."/>
            <person name="Durkin A.S."/>
            <person name="Kluepfel D.A."/>
            <person name="Wechter W.P."/>
            <person name="Anderson A.J."/>
            <person name="Kim Y.C."/>
            <person name="Pierson L.S.III."/>
            <person name="Pierson E.A."/>
            <person name="Lindow S.E."/>
            <person name="Kobayashi D.Y."/>
            <person name="Raaijmakers J.M."/>
            <person name="Weller D.M."/>
            <person name="Thomashow L.S."/>
            <person name="Allen A.E."/>
            <person name="Paulsen I.T."/>
        </authorList>
    </citation>
    <scope>NUCLEOTIDE SEQUENCE [LARGE SCALE GENOMIC DNA]</scope>
    <source>
        <strain evidence="1 2">O6</strain>
    </source>
</reference>
<accession>A0AB33WLP6</accession>
<dbReference type="InterPro" id="IPR008861">
    <property type="entry name" value="GpX-like"/>
</dbReference>
<proteinExistence type="predicted"/>